<dbReference type="VEuPathDB" id="FungiDB:EMCG_01303"/>
<dbReference type="OrthoDB" id="4190998at2759"/>
<reference evidence="2" key="1">
    <citation type="journal article" date="2015" name="PLoS Genet.">
        <title>The dynamic genome and transcriptome of the human fungal pathogen Blastomyces and close relative Emmonsia.</title>
        <authorList>
            <person name="Munoz J.F."/>
            <person name="Gauthier G.M."/>
            <person name="Desjardins C.A."/>
            <person name="Gallo J.E."/>
            <person name="Holder J."/>
            <person name="Sullivan T.D."/>
            <person name="Marty A.J."/>
            <person name="Carmen J.C."/>
            <person name="Chen Z."/>
            <person name="Ding L."/>
            <person name="Gujja S."/>
            <person name="Magrini V."/>
            <person name="Misas E."/>
            <person name="Mitreva M."/>
            <person name="Priest M."/>
            <person name="Saif S."/>
            <person name="Whiston E.A."/>
            <person name="Young S."/>
            <person name="Zeng Q."/>
            <person name="Goldman W.E."/>
            <person name="Mardis E.R."/>
            <person name="Taylor J.W."/>
            <person name="McEwen J.G."/>
            <person name="Clay O.K."/>
            <person name="Klein B.S."/>
            <person name="Cuomo C.A."/>
        </authorList>
    </citation>
    <scope>NUCLEOTIDE SEQUENCE [LARGE SCALE GENOMIC DNA]</scope>
    <source>
        <strain evidence="2">UAMH 3008</strain>
    </source>
</reference>
<accession>A0A0G2I3U1</accession>
<sequence length="103" mass="10775">MASNAIVTCPVQDIPAEDLPAMSAHLLVQCTLVAGAVSRIVKDPTQVRKESSQVIVEAAPRDGGIATSRPLASCSLLLLSLQGDPRTEIGLHQVHHVTDGIST</sequence>
<protein>
    <submittedName>
        <fullName evidence="1">Uncharacterized protein</fullName>
    </submittedName>
</protein>
<name>A0A0G2I3U1_9EURO</name>
<dbReference type="Proteomes" id="UP000034164">
    <property type="component" value="Unassembled WGS sequence"/>
</dbReference>
<dbReference type="EMBL" id="LCZI01000702">
    <property type="protein sequence ID" value="KKZ65063.1"/>
    <property type="molecule type" value="Genomic_DNA"/>
</dbReference>
<comment type="caution">
    <text evidence="1">The sequence shown here is derived from an EMBL/GenBank/DDBJ whole genome shotgun (WGS) entry which is preliminary data.</text>
</comment>
<gene>
    <name evidence="1" type="ORF">EMCG_01303</name>
</gene>
<proteinExistence type="predicted"/>
<organism evidence="1 2">
    <name type="scientific">[Emmonsia] crescens</name>
    <dbReference type="NCBI Taxonomy" id="73230"/>
    <lineage>
        <taxon>Eukaryota</taxon>
        <taxon>Fungi</taxon>
        <taxon>Dikarya</taxon>
        <taxon>Ascomycota</taxon>
        <taxon>Pezizomycotina</taxon>
        <taxon>Eurotiomycetes</taxon>
        <taxon>Eurotiomycetidae</taxon>
        <taxon>Onygenales</taxon>
        <taxon>Ajellomycetaceae</taxon>
        <taxon>Emergomyces</taxon>
    </lineage>
</organism>
<evidence type="ECO:0000313" key="2">
    <source>
        <dbReference type="Proteomes" id="UP000034164"/>
    </source>
</evidence>
<dbReference type="AlphaFoldDB" id="A0A0G2I3U1"/>
<evidence type="ECO:0000313" key="1">
    <source>
        <dbReference type="EMBL" id="KKZ65063.1"/>
    </source>
</evidence>